<gene>
    <name evidence="1" type="ORF">BW897_12745</name>
</gene>
<reference evidence="1 2" key="1">
    <citation type="submission" date="2017-01" db="EMBL/GenBank/DDBJ databases">
        <title>Bacillus cereus isolates.</title>
        <authorList>
            <person name="Beno S.M."/>
        </authorList>
    </citation>
    <scope>NUCLEOTIDE SEQUENCE [LARGE SCALE GENOMIC DNA]</scope>
    <source>
        <strain evidence="1 2">FSL H8-0485</strain>
    </source>
</reference>
<dbReference type="Proteomes" id="UP000190906">
    <property type="component" value="Unassembled WGS sequence"/>
</dbReference>
<accession>A0A1S9TR94</accession>
<evidence type="ECO:0000313" key="2">
    <source>
        <dbReference type="Proteomes" id="UP000190906"/>
    </source>
</evidence>
<sequence length="245" mass="28792">MKIFISCFECVKNNHQDIYGYDYLEIHSNKIYTLTCNRGHTSEVYVQEEPFEILFDMGILALLDGYYREAVSNFAASLERFHEFCVKVMLDHNRTSHDEFSKTWKYFASSSERQLGAFYISYLNTFGKAPENINEFKIDGRTLSNFRNRVIHNGDFPKHQNVLEYARKIYDYMISILKEMEQEFDDAIRRVISTGDTRKGEMMSSNLTISSCISLNDIGFGVFGERTFDDTLKDFKERKDLIYKK</sequence>
<proteinExistence type="predicted"/>
<organism evidence="1 2">
    <name type="scientific">Bacillus cereus</name>
    <dbReference type="NCBI Taxonomy" id="1396"/>
    <lineage>
        <taxon>Bacteria</taxon>
        <taxon>Bacillati</taxon>
        <taxon>Bacillota</taxon>
        <taxon>Bacilli</taxon>
        <taxon>Bacillales</taxon>
        <taxon>Bacillaceae</taxon>
        <taxon>Bacillus</taxon>
        <taxon>Bacillus cereus group</taxon>
    </lineage>
</organism>
<name>A0A1S9TR94_BACCE</name>
<dbReference type="AlphaFoldDB" id="A0A1S9TR94"/>
<comment type="caution">
    <text evidence="1">The sequence shown here is derived from an EMBL/GenBank/DDBJ whole genome shotgun (WGS) entry which is preliminary data.</text>
</comment>
<dbReference type="EMBL" id="MUAJ01000008">
    <property type="protein sequence ID" value="OOR12564.1"/>
    <property type="molecule type" value="Genomic_DNA"/>
</dbReference>
<dbReference type="RefSeq" id="WP_078204751.1">
    <property type="nucleotide sequence ID" value="NZ_MUAJ01000008.1"/>
</dbReference>
<evidence type="ECO:0000313" key="1">
    <source>
        <dbReference type="EMBL" id="OOR12564.1"/>
    </source>
</evidence>
<protein>
    <submittedName>
        <fullName evidence="1">Uncharacterized protein</fullName>
    </submittedName>
</protein>